<keyword evidence="4" id="KW-1185">Reference proteome</keyword>
<keyword evidence="1" id="KW-0732">Signal</keyword>
<dbReference type="Pfam" id="PF00581">
    <property type="entry name" value="Rhodanese"/>
    <property type="match status" value="1"/>
</dbReference>
<dbReference type="Proteomes" id="UP001499951">
    <property type="component" value="Unassembled WGS sequence"/>
</dbReference>
<dbReference type="Gene3D" id="3.40.250.10">
    <property type="entry name" value="Rhodanese-like domain"/>
    <property type="match status" value="1"/>
</dbReference>
<sequence>MTSMKAFFIASALAAASLMPSAVAQTAPAQVPLIEPAQVRTLMAPGSKITVVDVRTQAEWDQGHINGAILMPLDQLPNTYSKLPKTGKLIVYCRSGHRSGQAVQFLLAHGYTNAVSMNGGFIAWSQK</sequence>
<dbReference type="InterPro" id="IPR001763">
    <property type="entry name" value="Rhodanese-like_dom"/>
</dbReference>
<evidence type="ECO:0000256" key="1">
    <source>
        <dbReference type="SAM" id="SignalP"/>
    </source>
</evidence>
<proteinExistence type="predicted"/>
<evidence type="ECO:0000313" key="3">
    <source>
        <dbReference type="EMBL" id="GAA0569299.1"/>
    </source>
</evidence>
<dbReference type="InterPro" id="IPR050229">
    <property type="entry name" value="GlpE_sulfurtransferase"/>
</dbReference>
<feature type="chain" id="PRO_5047240791" description="Rhodanese domain-containing protein" evidence="1">
    <location>
        <begin position="25"/>
        <end position="127"/>
    </location>
</feature>
<dbReference type="SUPFAM" id="SSF52821">
    <property type="entry name" value="Rhodanese/Cell cycle control phosphatase"/>
    <property type="match status" value="1"/>
</dbReference>
<dbReference type="RefSeq" id="WP_166929679.1">
    <property type="nucleotide sequence ID" value="NZ_BAAADD010000004.1"/>
</dbReference>
<evidence type="ECO:0000313" key="4">
    <source>
        <dbReference type="Proteomes" id="UP001499951"/>
    </source>
</evidence>
<dbReference type="EMBL" id="BAAADD010000004">
    <property type="protein sequence ID" value="GAA0569299.1"/>
    <property type="molecule type" value="Genomic_DNA"/>
</dbReference>
<feature type="domain" description="Rhodanese" evidence="2">
    <location>
        <begin position="45"/>
        <end position="126"/>
    </location>
</feature>
<dbReference type="InterPro" id="IPR036873">
    <property type="entry name" value="Rhodanese-like_dom_sf"/>
</dbReference>
<dbReference type="SMART" id="SM00450">
    <property type="entry name" value="RHOD"/>
    <property type="match status" value="1"/>
</dbReference>
<protein>
    <recommendedName>
        <fullName evidence="2">Rhodanese domain-containing protein</fullName>
    </recommendedName>
</protein>
<organism evidence="3 4">
    <name type="scientific">Rhizomicrobium electricum</name>
    <dbReference type="NCBI Taxonomy" id="480070"/>
    <lineage>
        <taxon>Bacteria</taxon>
        <taxon>Pseudomonadati</taxon>
        <taxon>Pseudomonadota</taxon>
        <taxon>Alphaproteobacteria</taxon>
        <taxon>Micropepsales</taxon>
        <taxon>Micropepsaceae</taxon>
        <taxon>Rhizomicrobium</taxon>
    </lineage>
</organism>
<dbReference type="PANTHER" id="PTHR43031:SF1">
    <property type="entry name" value="PYRIDINE NUCLEOTIDE-DISULPHIDE OXIDOREDUCTASE"/>
    <property type="match status" value="1"/>
</dbReference>
<name>A0ABN1ELR3_9PROT</name>
<dbReference type="PANTHER" id="PTHR43031">
    <property type="entry name" value="FAD-DEPENDENT OXIDOREDUCTASE"/>
    <property type="match status" value="1"/>
</dbReference>
<evidence type="ECO:0000259" key="2">
    <source>
        <dbReference type="PROSITE" id="PS50206"/>
    </source>
</evidence>
<accession>A0ABN1ELR3</accession>
<feature type="signal peptide" evidence="1">
    <location>
        <begin position="1"/>
        <end position="24"/>
    </location>
</feature>
<dbReference type="CDD" id="cd00158">
    <property type="entry name" value="RHOD"/>
    <property type="match status" value="1"/>
</dbReference>
<reference evidence="3 4" key="1">
    <citation type="journal article" date="2019" name="Int. J. Syst. Evol. Microbiol.">
        <title>The Global Catalogue of Microorganisms (GCM) 10K type strain sequencing project: providing services to taxonomists for standard genome sequencing and annotation.</title>
        <authorList>
            <consortium name="The Broad Institute Genomics Platform"/>
            <consortium name="The Broad Institute Genome Sequencing Center for Infectious Disease"/>
            <person name="Wu L."/>
            <person name="Ma J."/>
        </authorList>
    </citation>
    <scope>NUCLEOTIDE SEQUENCE [LARGE SCALE GENOMIC DNA]</scope>
    <source>
        <strain evidence="3 4">JCM 15089</strain>
    </source>
</reference>
<comment type="caution">
    <text evidence="3">The sequence shown here is derived from an EMBL/GenBank/DDBJ whole genome shotgun (WGS) entry which is preliminary data.</text>
</comment>
<gene>
    <name evidence="3" type="ORF">GCM10008942_17470</name>
</gene>
<dbReference type="PROSITE" id="PS50206">
    <property type="entry name" value="RHODANESE_3"/>
    <property type="match status" value="1"/>
</dbReference>